<dbReference type="Proteomes" id="UP000824120">
    <property type="component" value="Chromosome 12"/>
</dbReference>
<keyword evidence="2" id="KW-1185">Reference proteome</keyword>
<gene>
    <name evidence="1" type="ORF">H5410_061824</name>
</gene>
<reference evidence="1 2" key="1">
    <citation type="submission" date="2020-09" db="EMBL/GenBank/DDBJ databases">
        <title>De no assembly of potato wild relative species, Solanum commersonii.</title>
        <authorList>
            <person name="Cho K."/>
        </authorList>
    </citation>
    <scope>NUCLEOTIDE SEQUENCE [LARGE SCALE GENOMIC DNA]</scope>
    <source>
        <strain evidence="1">LZ3.2</strain>
        <tissue evidence="1">Leaf</tissue>
    </source>
</reference>
<sequence>MGRSLVKKFNYRDELLMTNPGSTCVVKVDDFEGSGKIKDFQGGCRKCISLDGCFLKGVTKGKLFVVVAKDANNHMLSISCGVGLRVTIMDLLLEVEHMMCAIHILANRAKHWRSLERRNQFWKCSRSTFEG</sequence>
<organism evidence="1 2">
    <name type="scientific">Solanum commersonii</name>
    <name type="common">Commerson's wild potato</name>
    <name type="synonym">Commerson's nightshade</name>
    <dbReference type="NCBI Taxonomy" id="4109"/>
    <lineage>
        <taxon>Eukaryota</taxon>
        <taxon>Viridiplantae</taxon>
        <taxon>Streptophyta</taxon>
        <taxon>Embryophyta</taxon>
        <taxon>Tracheophyta</taxon>
        <taxon>Spermatophyta</taxon>
        <taxon>Magnoliopsida</taxon>
        <taxon>eudicotyledons</taxon>
        <taxon>Gunneridae</taxon>
        <taxon>Pentapetalae</taxon>
        <taxon>asterids</taxon>
        <taxon>lamiids</taxon>
        <taxon>Solanales</taxon>
        <taxon>Solanaceae</taxon>
        <taxon>Solanoideae</taxon>
        <taxon>Solaneae</taxon>
        <taxon>Solanum</taxon>
    </lineage>
</organism>
<protein>
    <submittedName>
        <fullName evidence="1">Uncharacterized protein</fullName>
    </submittedName>
</protein>
<proteinExistence type="predicted"/>
<dbReference type="PANTHER" id="PTHR31973:SF197">
    <property type="entry name" value="SWIM-TYPE DOMAIN-CONTAINING PROTEIN"/>
    <property type="match status" value="1"/>
</dbReference>
<dbReference type="EMBL" id="JACXVP010000012">
    <property type="protein sequence ID" value="KAG5572058.1"/>
    <property type="molecule type" value="Genomic_DNA"/>
</dbReference>
<evidence type="ECO:0000313" key="1">
    <source>
        <dbReference type="EMBL" id="KAG5572058.1"/>
    </source>
</evidence>
<comment type="caution">
    <text evidence="1">The sequence shown here is derived from an EMBL/GenBank/DDBJ whole genome shotgun (WGS) entry which is preliminary data.</text>
</comment>
<accession>A0A9J5W928</accession>
<dbReference type="PANTHER" id="PTHR31973">
    <property type="entry name" value="POLYPROTEIN, PUTATIVE-RELATED"/>
    <property type="match status" value="1"/>
</dbReference>
<evidence type="ECO:0000313" key="2">
    <source>
        <dbReference type="Proteomes" id="UP000824120"/>
    </source>
</evidence>
<name>A0A9J5W928_SOLCO</name>
<dbReference type="AlphaFoldDB" id="A0A9J5W928"/>
<dbReference type="OrthoDB" id="1300846at2759"/>